<dbReference type="InterPro" id="IPR005021">
    <property type="entry name" value="Terminase_largesu-like"/>
</dbReference>
<feature type="domain" description="Terminase large subunit-like endonuclease" evidence="2">
    <location>
        <begin position="245"/>
        <end position="528"/>
    </location>
</feature>
<dbReference type="Gene3D" id="3.40.50.300">
    <property type="entry name" value="P-loop containing nucleotide triphosphate hydrolases"/>
    <property type="match status" value="1"/>
</dbReference>
<name>A0A8S5NLV3_9CAUD</name>
<dbReference type="GO" id="GO:0004519">
    <property type="term" value="F:endonuclease activity"/>
    <property type="evidence" value="ECO:0007669"/>
    <property type="project" value="InterPro"/>
</dbReference>
<dbReference type="InterPro" id="IPR027417">
    <property type="entry name" value="P-loop_NTPase"/>
</dbReference>
<protein>
    <submittedName>
        <fullName evidence="3">Large Terminase</fullName>
    </submittedName>
</protein>
<evidence type="ECO:0000259" key="2">
    <source>
        <dbReference type="Pfam" id="PF20441"/>
    </source>
</evidence>
<accession>A0A8S5NLV3</accession>
<sequence>MDETDDEVIIGQELKKCLRHLIADLDNPAYFYDGSDAEIRINFIQTFVRHTKSPFNGMHFLLELWEKALIEAFYSFKMASNGFRRFKRLLLLVARKNGKSTFCAALCLTELMIGKAGSDIVCSSNDDAQASLIFDEVANMRQKFDPKGRYTHKNLKGIFNIKNDSSVKKLSEKTQNKEGRNIEMAIVDESHEMKTNIIAKSIEQSQSTKDEPIFINITTEGFVTDGYLDAELKYGREVLAGEREDEELLMWLYTMDSEQEIYEDEKLWKKANPSLGKIKKYSYLRKELRKAQSSKADRVFTLSKDFNIKQNGVETWLLEKDIRNDLTYDIEDFRGSVGLAGTDLSETIDLTSARVLIMKKGDKRKYFISHYFIPESKVETIKIENGIKGDGLNYIQLARDGLITICPGNEVDYSMVVAWYVTLYKRYGIRIYKEGHDKWNAKSFIKELDDYGIDNEKVTQDYQNLSTPMKLLEADLKSGLVNYNQNPVDIYCLKNVACSVDKLARIMPTKNMGKSENHIDGGVTMIICYAMLDRYKKEYMDIVNR</sequence>
<reference evidence="3" key="1">
    <citation type="journal article" date="2021" name="Proc. Natl. Acad. Sci. U.S.A.">
        <title>A Catalog of Tens of Thousands of Viruses from Human Metagenomes Reveals Hidden Associations with Chronic Diseases.</title>
        <authorList>
            <person name="Tisza M.J."/>
            <person name="Buck C.B."/>
        </authorList>
    </citation>
    <scope>NUCLEOTIDE SEQUENCE</scope>
    <source>
        <strain evidence="3">CtVqj4</strain>
    </source>
</reference>
<dbReference type="InterPro" id="IPR046462">
    <property type="entry name" value="TerL_nuclease"/>
</dbReference>
<dbReference type="Pfam" id="PF20441">
    <property type="entry name" value="TerL_nuclease"/>
    <property type="match status" value="1"/>
</dbReference>
<dbReference type="EMBL" id="BK015189">
    <property type="protein sequence ID" value="DAD95059.1"/>
    <property type="molecule type" value="Genomic_DNA"/>
</dbReference>
<proteinExistence type="predicted"/>
<feature type="domain" description="Terminase large subunit-like ATPase" evidence="1">
    <location>
        <begin position="65"/>
        <end position="235"/>
    </location>
</feature>
<dbReference type="Pfam" id="PF03354">
    <property type="entry name" value="TerL_ATPase"/>
    <property type="match status" value="1"/>
</dbReference>
<evidence type="ECO:0000313" key="3">
    <source>
        <dbReference type="EMBL" id="DAD95059.1"/>
    </source>
</evidence>
<dbReference type="PANTHER" id="PTHR41287:SF1">
    <property type="entry name" value="PROTEIN YMFN"/>
    <property type="match status" value="1"/>
</dbReference>
<dbReference type="InterPro" id="IPR046461">
    <property type="entry name" value="TerL_ATPase"/>
</dbReference>
<dbReference type="PANTHER" id="PTHR41287">
    <property type="match status" value="1"/>
</dbReference>
<organism evidence="3">
    <name type="scientific">Siphoviridae sp. ctVqj4</name>
    <dbReference type="NCBI Taxonomy" id="2826359"/>
    <lineage>
        <taxon>Viruses</taxon>
        <taxon>Duplodnaviria</taxon>
        <taxon>Heunggongvirae</taxon>
        <taxon>Uroviricota</taxon>
        <taxon>Caudoviricetes</taxon>
    </lineage>
</organism>
<evidence type="ECO:0000259" key="1">
    <source>
        <dbReference type="Pfam" id="PF03354"/>
    </source>
</evidence>